<keyword evidence="1" id="KW-0805">Transcription regulation</keyword>
<evidence type="ECO:0000256" key="2">
    <source>
        <dbReference type="ARBA" id="ARBA00023125"/>
    </source>
</evidence>
<gene>
    <name evidence="5" type="ORF">KQ910_00265</name>
</gene>
<accession>A0ABS6IC34</accession>
<evidence type="ECO:0000256" key="3">
    <source>
        <dbReference type="ARBA" id="ARBA00023163"/>
    </source>
</evidence>
<sequence length="110" mass="12613">MAESKAPWCPVTATVEVIGGRWKPTILYHLKDRPRRFNELRRLVPGITQRMLTLQLRALEEDGIVSRAVHNTVPPHVEYSFTKKGCTLGPILDAMEEWGDAHRPRKRGRT</sequence>
<keyword evidence="6" id="KW-1185">Reference proteome</keyword>
<evidence type="ECO:0000313" key="6">
    <source>
        <dbReference type="Proteomes" id="UP000727907"/>
    </source>
</evidence>
<keyword evidence="2" id="KW-0238">DNA-binding</keyword>
<keyword evidence="3" id="KW-0804">Transcription</keyword>
<dbReference type="Proteomes" id="UP000727907">
    <property type="component" value="Unassembled WGS sequence"/>
</dbReference>
<organism evidence="5 6">
    <name type="scientific">Reyranella humidisoli</name>
    <dbReference type="NCBI Taxonomy" id="2849149"/>
    <lineage>
        <taxon>Bacteria</taxon>
        <taxon>Pseudomonadati</taxon>
        <taxon>Pseudomonadota</taxon>
        <taxon>Alphaproteobacteria</taxon>
        <taxon>Hyphomicrobiales</taxon>
        <taxon>Reyranellaceae</taxon>
        <taxon>Reyranella</taxon>
    </lineage>
</organism>
<proteinExistence type="predicted"/>
<evidence type="ECO:0000259" key="4">
    <source>
        <dbReference type="PROSITE" id="PS51118"/>
    </source>
</evidence>
<reference evidence="5 6" key="1">
    <citation type="submission" date="2021-06" db="EMBL/GenBank/DDBJ databases">
        <authorList>
            <person name="Lee D.H."/>
        </authorList>
    </citation>
    <scope>NUCLEOTIDE SEQUENCE [LARGE SCALE GENOMIC DNA]</scope>
    <source>
        <strain evidence="5 6">MMS21-HV4-11</strain>
    </source>
</reference>
<evidence type="ECO:0000313" key="5">
    <source>
        <dbReference type="EMBL" id="MBU8872169.1"/>
    </source>
</evidence>
<dbReference type="InterPro" id="IPR002577">
    <property type="entry name" value="HTH_HxlR"/>
</dbReference>
<name>A0ABS6IC34_9HYPH</name>
<protein>
    <submittedName>
        <fullName evidence="5">Helix-turn-helix transcriptional regulator</fullName>
    </submittedName>
</protein>
<dbReference type="Pfam" id="PF01638">
    <property type="entry name" value="HxlR"/>
    <property type="match status" value="1"/>
</dbReference>
<evidence type="ECO:0000256" key="1">
    <source>
        <dbReference type="ARBA" id="ARBA00023015"/>
    </source>
</evidence>
<comment type="caution">
    <text evidence="5">The sequence shown here is derived from an EMBL/GenBank/DDBJ whole genome shotgun (WGS) entry which is preliminary data.</text>
</comment>
<dbReference type="EMBL" id="JAHOPB010000001">
    <property type="protein sequence ID" value="MBU8872169.1"/>
    <property type="molecule type" value="Genomic_DNA"/>
</dbReference>
<dbReference type="PANTHER" id="PTHR33204:SF29">
    <property type="entry name" value="TRANSCRIPTIONAL REGULATOR"/>
    <property type="match status" value="1"/>
</dbReference>
<feature type="domain" description="HTH hxlR-type" evidence="4">
    <location>
        <begin position="9"/>
        <end position="107"/>
    </location>
</feature>
<dbReference type="RefSeq" id="WP_216955761.1">
    <property type="nucleotide sequence ID" value="NZ_JAHOPB010000001.1"/>
</dbReference>
<dbReference type="PROSITE" id="PS51118">
    <property type="entry name" value="HTH_HXLR"/>
    <property type="match status" value="1"/>
</dbReference>
<dbReference type="PANTHER" id="PTHR33204">
    <property type="entry name" value="TRANSCRIPTIONAL REGULATOR, MARR FAMILY"/>
    <property type="match status" value="1"/>
</dbReference>